<dbReference type="EMBL" id="BSOJ01000027">
    <property type="protein sequence ID" value="GLR27114.1"/>
    <property type="molecule type" value="Genomic_DNA"/>
</dbReference>
<keyword evidence="6 7" id="KW-0472">Membrane</keyword>
<accession>A0ABQ5YR93</accession>
<keyword evidence="9" id="KW-1185">Reference proteome</keyword>
<dbReference type="Gene3D" id="3.30.2090.10">
    <property type="entry name" value="Multidrug efflux transporter AcrB TolC docking domain, DN and DC subdomains"/>
    <property type="match status" value="2"/>
</dbReference>
<dbReference type="SUPFAM" id="SSF82866">
    <property type="entry name" value="Multidrug efflux transporter AcrB transmembrane domain"/>
    <property type="match status" value="2"/>
</dbReference>
<dbReference type="Gene3D" id="1.20.1640.10">
    <property type="entry name" value="Multidrug efflux transporter AcrB transmembrane domain"/>
    <property type="match status" value="2"/>
</dbReference>
<evidence type="ECO:0000256" key="6">
    <source>
        <dbReference type="ARBA" id="ARBA00023136"/>
    </source>
</evidence>
<dbReference type="InterPro" id="IPR001036">
    <property type="entry name" value="Acrflvin-R"/>
</dbReference>
<evidence type="ECO:0000313" key="8">
    <source>
        <dbReference type="EMBL" id="GLR27114.1"/>
    </source>
</evidence>
<evidence type="ECO:0000256" key="2">
    <source>
        <dbReference type="ARBA" id="ARBA00022475"/>
    </source>
</evidence>
<evidence type="ECO:0000256" key="3">
    <source>
        <dbReference type="ARBA" id="ARBA00022519"/>
    </source>
</evidence>
<keyword evidence="4 7" id="KW-0812">Transmembrane</keyword>
<dbReference type="RefSeq" id="WP_284281829.1">
    <property type="nucleotide sequence ID" value="NZ_BSOJ01000027.1"/>
</dbReference>
<organism evidence="8 9">
    <name type="scientific">Limnobacter litoralis</name>
    <dbReference type="NCBI Taxonomy" id="481366"/>
    <lineage>
        <taxon>Bacteria</taxon>
        <taxon>Pseudomonadati</taxon>
        <taxon>Pseudomonadota</taxon>
        <taxon>Betaproteobacteria</taxon>
        <taxon>Burkholderiales</taxon>
        <taxon>Burkholderiaceae</taxon>
        <taxon>Limnobacter</taxon>
    </lineage>
</organism>
<dbReference type="SUPFAM" id="SSF82693">
    <property type="entry name" value="Multidrug efflux transporter AcrB pore domain, PN1, PN2, PC1 and PC2 subdomains"/>
    <property type="match status" value="3"/>
</dbReference>
<dbReference type="PRINTS" id="PR00702">
    <property type="entry name" value="ACRIFLAVINRP"/>
</dbReference>
<proteinExistence type="predicted"/>
<dbReference type="SUPFAM" id="SSF82714">
    <property type="entry name" value="Multidrug efflux transporter AcrB TolC docking domain, DN and DC subdomains"/>
    <property type="match status" value="2"/>
</dbReference>
<keyword evidence="5 7" id="KW-1133">Transmembrane helix</keyword>
<keyword evidence="1" id="KW-0813">Transport</keyword>
<feature type="transmembrane region" description="Helical" evidence="7">
    <location>
        <begin position="951"/>
        <end position="971"/>
    </location>
</feature>
<dbReference type="Pfam" id="PF00873">
    <property type="entry name" value="ACR_tran"/>
    <property type="match status" value="1"/>
</dbReference>
<feature type="transmembrane region" description="Helical" evidence="7">
    <location>
        <begin position="528"/>
        <end position="548"/>
    </location>
</feature>
<dbReference type="Gene3D" id="3.30.70.1440">
    <property type="entry name" value="Multidrug efflux transporter AcrB pore domain"/>
    <property type="match status" value="1"/>
</dbReference>
<keyword evidence="3" id="KW-0997">Cell inner membrane</keyword>
<protein>
    <submittedName>
        <fullName evidence="8">Multidrug resistance protein MdtC</fullName>
    </submittedName>
</protein>
<feature type="transmembrane region" description="Helical" evidence="7">
    <location>
        <begin position="983"/>
        <end position="1009"/>
    </location>
</feature>
<feature type="transmembrane region" description="Helical" evidence="7">
    <location>
        <begin position="855"/>
        <end position="872"/>
    </location>
</feature>
<dbReference type="PANTHER" id="PTHR32063">
    <property type="match status" value="1"/>
</dbReference>
<dbReference type="Proteomes" id="UP001156664">
    <property type="component" value="Unassembled WGS sequence"/>
</dbReference>
<name>A0ABQ5YR93_9BURK</name>
<dbReference type="PANTHER" id="PTHR32063:SF34">
    <property type="entry name" value="MULTIDRUG RESISTANCE PROTEIN MDTC"/>
    <property type="match status" value="1"/>
</dbReference>
<evidence type="ECO:0000256" key="1">
    <source>
        <dbReference type="ARBA" id="ARBA00022448"/>
    </source>
</evidence>
<dbReference type="NCBIfam" id="NF033617">
    <property type="entry name" value="RND_permease_2"/>
    <property type="match status" value="1"/>
</dbReference>
<comment type="caution">
    <text evidence="8">The sequence shown here is derived from an EMBL/GenBank/DDBJ whole genome shotgun (WGS) entry which is preliminary data.</text>
</comment>
<feature type="transmembrane region" description="Helical" evidence="7">
    <location>
        <begin position="463"/>
        <end position="482"/>
    </location>
</feature>
<dbReference type="Gene3D" id="3.30.70.1320">
    <property type="entry name" value="Multidrug efflux transporter AcrB pore domain like"/>
    <property type="match status" value="1"/>
</dbReference>
<evidence type="ECO:0000313" key="9">
    <source>
        <dbReference type="Proteomes" id="UP001156664"/>
    </source>
</evidence>
<dbReference type="Gene3D" id="3.30.70.1430">
    <property type="entry name" value="Multidrug efflux transporter AcrB pore domain"/>
    <property type="match status" value="2"/>
</dbReference>
<feature type="transmembrane region" description="Helical" evidence="7">
    <location>
        <begin position="12"/>
        <end position="32"/>
    </location>
</feature>
<feature type="transmembrane region" description="Helical" evidence="7">
    <location>
        <begin position="360"/>
        <end position="381"/>
    </location>
</feature>
<evidence type="ECO:0000256" key="5">
    <source>
        <dbReference type="ARBA" id="ARBA00022989"/>
    </source>
</evidence>
<feature type="transmembrane region" description="Helical" evidence="7">
    <location>
        <begin position="905"/>
        <end position="930"/>
    </location>
</feature>
<reference evidence="9" key="1">
    <citation type="journal article" date="2019" name="Int. J. Syst. Evol. Microbiol.">
        <title>The Global Catalogue of Microorganisms (GCM) 10K type strain sequencing project: providing services to taxonomists for standard genome sequencing and annotation.</title>
        <authorList>
            <consortium name="The Broad Institute Genomics Platform"/>
            <consortium name="The Broad Institute Genome Sequencing Center for Infectious Disease"/>
            <person name="Wu L."/>
            <person name="Ma J."/>
        </authorList>
    </citation>
    <scope>NUCLEOTIDE SEQUENCE [LARGE SCALE GENOMIC DNA]</scope>
    <source>
        <strain evidence="9">NBRC 105857</strain>
    </source>
</reference>
<feature type="transmembrane region" description="Helical" evidence="7">
    <location>
        <begin position="336"/>
        <end position="353"/>
    </location>
</feature>
<sequence>MNFSEVFIRRPVGTSLITLAIILVGAVAFQLLPVSPLPQVDFPVIAVSAQLPGASPETMASAVATPLERSLGRIAGINEMTSTSSLGSTTVILQFDLNRDINGAARDVEAAINAARTQLPTGMKGNPTYRKYNPADAPIMIIAMSSDTLPPGAIYDAASTVVAQKLSQVEGVGQVTIGGSAAPAVRVELNTDALNKYGIPLAQVASTIQSANGHKPKGLLDDGTHSWQIGANDQLHKADDFLPLVIHYQNGSPLRLSDVAKVSDSVEDVRNLGLSNGKRAIILLVRRQPGANIIETNERIKAALPQLVASIDPLIHTQIVNDRTSTIRASVHDVEFTLMLSIALVIMVVFVFLRNAMATLIPAVTLPVSLAGTFGVMYLFGFSLDNLSLMALTVATGFVVDDAIVVLENIARHIENGESPMQATLKGTREVIFTVVAMSLSLVAVFLPILLMGGIVGRLLQEFAIVLSASVLVSLVISLTVTPMMCARMLKHQADHEPGKLSKAVESGFLTLRNGYQRSLDFMLNHSLLTMGLLVATVCLNVYLYIIVPKGFFPQQDTGRIIGSLQADEGISFQALEQKLYKFVAILKKDPAVENVVAYIGGGRHNGGFLYLVLKPQSERKVSADEVINRLRPKLSHEPGAAIYLFPAQDIRVGGRSSNAQYQYTLQDDDLKELQTWAPKIRDALKNLPNLADVSDDREDGANQTYVRIDRDKAARAGVNVRLIDGVLGGSFGQKQVSTIYESLNQYYLIMEADAKLQESPASLNSVYLVTDDGRSVPLTSIATIEDSIGPTSISHQGQFVATTISFNLKPGVSLSQATADIDTAFAELGVPSSLRGSFQGTAKAFQSSVNNQPLLILAALVTIYIVLGMLYESLIHPITILSTLTSAGVGALLALMAFGHELNIMALIGVLLLIGIVKKNAIMMIDFAIDAERSRGLSPQQAIYEACLMRFRPIMMTTLAALLGALPLALGLGEGYELRQPLGISIVGGLIVSQLLTLYTTPVVYLYLDRLSGWFKRKHGTPIAHKEVTT</sequence>
<feature type="transmembrane region" description="Helical" evidence="7">
    <location>
        <begin position="431"/>
        <end position="451"/>
    </location>
</feature>
<evidence type="ECO:0000256" key="7">
    <source>
        <dbReference type="SAM" id="Phobius"/>
    </source>
</evidence>
<dbReference type="InterPro" id="IPR027463">
    <property type="entry name" value="AcrB_DN_DC_subdom"/>
</dbReference>
<gene>
    <name evidence="8" type="primary">mdtC</name>
    <name evidence="8" type="ORF">GCM10007875_22050</name>
</gene>
<keyword evidence="2" id="KW-1003">Cell membrane</keyword>
<evidence type="ECO:0000256" key="4">
    <source>
        <dbReference type="ARBA" id="ARBA00022692"/>
    </source>
</evidence>